<comment type="cofactor">
    <cofactor evidence="1">
        <name>FAD</name>
        <dbReference type="ChEBI" id="CHEBI:57692"/>
    </cofactor>
</comment>
<sequence length="495" mass="52703">MTLDMKAGVSGEQIRPDRLAEALERLKETVGPSGWSTHPGLLEPHVVDWTGVMRGSSPLLLKPARTEEVATIVSICREYGLKIVPQGGNTSLVGGAVPSGKGVEILVNLARMNKVRAVDTINDTMTVDAGCLLASIQAEAEKNERLFPLRLASEGNCQIGGNLASNAGGSNVLRYGNTRDLVLGLEVVLADGRIWNGMRGLRKDNMGYDLKQLFIGSEGTLGIITGAVLKLFARPASVATAVCAVPSVKAALDLLALCKQRTGGQVTAFELMPGTGLELVLKHFPACRLPLERLCEWQVLIEFSSSDETASQQERMTAVLAEAYEAGLVSDAVVSASLSQSRSFWALREGLAEADMMEGPTIQGDIAVPISSIPDFLEICSAAISQAVKGARIIAFGHLGDGNIHFGIIQPADVLPKDFLARSDEIHGIINHNTLRFGGTVSAEHGLGTLKAGAVLKYRGEVEQDLMLAIKHSLDPSGMMNPGKVLEAGRRQLQE</sequence>
<dbReference type="GO" id="GO:0022904">
    <property type="term" value="P:respiratory electron transport chain"/>
    <property type="evidence" value="ECO:0007669"/>
    <property type="project" value="TreeGrafter"/>
</dbReference>
<evidence type="ECO:0000256" key="1">
    <source>
        <dbReference type="ARBA" id="ARBA00001974"/>
    </source>
</evidence>
<protein>
    <submittedName>
        <fullName evidence="6">FAD/FMN-containing dehydrogenase</fullName>
    </submittedName>
</protein>
<reference evidence="6 7" key="1">
    <citation type="submission" date="2016-08" db="EMBL/GenBank/DDBJ databases">
        <authorList>
            <person name="Seilhamer J.J."/>
        </authorList>
    </citation>
    <scope>NUCLEOTIDE SEQUENCE [LARGE SCALE GENOMIC DNA]</scope>
    <source>
        <strain evidence="6 7">P1-7</strain>
    </source>
</reference>
<dbReference type="Pfam" id="PF01565">
    <property type="entry name" value="FAD_binding_4"/>
    <property type="match status" value="1"/>
</dbReference>
<keyword evidence="4" id="KW-0274">FAD</keyword>
<proteinExistence type="inferred from homology"/>
<dbReference type="InterPro" id="IPR016171">
    <property type="entry name" value="Vanillyl_alc_oxidase_C-sub2"/>
</dbReference>
<dbReference type="FunFam" id="1.10.45.10:FF:000001">
    <property type="entry name" value="D-lactate dehydrogenase mitochondrial"/>
    <property type="match status" value="1"/>
</dbReference>
<dbReference type="InterPro" id="IPR051264">
    <property type="entry name" value="FAD-oxidored/transferase_4"/>
</dbReference>
<evidence type="ECO:0000256" key="2">
    <source>
        <dbReference type="ARBA" id="ARBA00008000"/>
    </source>
</evidence>
<dbReference type="InterPro" id="IPR004113">
    <property type="entry name" value="FAD-bd_oxidored_4_C"/>
</dbReference>
<dbReference type="Gene3D" id="3.30.70.2190">
    <property type="match status" value="1"/>
</dbReference>
<dbReference type="SUPFAM" id="SSF55103">
    <property type="entry name" value="FAD-linked oxidases, C-terminal domain"/>
    <property type="match status" value="1"/>
</dbReference>
<dbReference type="RefSeq" id="WP_244655274.1">
    <property type="nucleotide sequence ID" value="NZ_FMAF01000046.1"/>
</dbReference>
<name>A0A1C3XIP0_9HYPH</name>
<dbReference type="Gene3D" id="3.30.43.10">
    <property type="entry name" value="Uridine Diphospho-n-acetylenolpyruvylglucosamine Reductase, domain 2"/>
    <property type="match status" value="1"/>
</dbReference>
<dbReference type="SUPFAM" id="SSF56176">
    <property type="entry name" value="FAD-binding/transporter-associated domain-like"/>
    <property type="match status" value="1"/>
</dbReference>
<evidence type="ECO:0000313" key="7">
    <source>
        <dbReference type="Proteomes" id="UP000199205"/>
    </source>
</evidence>
<dbReference type="InterPro" id="IPR016167">
    <property type="entry name" value="FAD-bd_PCMH_sub1"/>
</dbReference>
<dbReference type="PROSITE" id="PS51387">
    <property type="entry name" value="FAD_PCMH"/>
    <property type="match status" value="1"/>
</dbReference>
<dbReference type="Gene3D" id="3.30.70.2740">
    <property type="match status" value="1"/>
</dbReference>
<dbReference type="GO" id="GO:0003824">
    <property type="term" value="F:catalytic activity"/>
    <property type="evidence" value="ECO:0007669"/>
    <property type="project" value="InterPro"/>
</dbReference>
<dbReference type="Proteomes" id="UP000199205">
    <property type="component" value="Unassembled WGS sequence"/>
</dbReference>
<feature type="domain" description="FAD-binding PCMH-type" evidence="5">
    <location>
        <begin position="53"/>
        <end position="234"/>
    </location>
</feature>
<evidence type="ECO:0000256" key="4">
    <source>
        <dbReference type="ARBA" id="ARBA00022827"/>
    </source>
</evidence>
<dbReference type="Gene3D" id="3.30.465.10">
    <property type="match status" value="1"/>
</dbReference>
<comment type="similarity">
    <text evidence="2">Belongs to the FAD-binding oxidoreductase/transferase type 4 family.</text>
</comment>
<dbReference type="InterPro" id="IPR016169">
    <property type="entry name" value="FAD-bd_PCMH_sub2"/>
</dbReference>
<accession>A0A1C3XIP0</accession>
<evidence type="ECO:0000313" key="6">
    <source>
        <dbReference type="EMBL" id="SCB52160.1"/>
    </source>
</evidence>
<dbReference type="InterPro" id="IPR036318">
    <property type="entry name" value="FAD-bd_PCMH-like_sf"/>
</dbReference>
<dbReference type="InterPro" id="IPR006094">
    <property type="entry name" value="Oxid_FAD_bind_N"/>
</dbReference>
<dbReference type="Gene3D" id="1.10.45.10">
    <property type="entry name" value="Vanillyl-alcohol Oxidase, Chain A, domain 4"/>
    <property type="match status" value="1"/>
</dbReference>
<dbReference type="InterPro" id="IPR016166">
    <property type="entry name" value="FAD-bd_PCMH"/>
</dbReference>
<dbReference type="PANTHER" id="PTHR43716">
    <property type="entry name" value="D-2-HYDROXYGLUTARATE DEHYDROGENASE, MITOCHONDRIAL"/>
    <property type="match status" value="1"/>
</dbReference>
<dbReference type="GO" id="GO:0071949">
    <property type="term" value="F:FAD binding"/>
    <property type="evidence" value="ECO:0007669"/>
    <property type="project" value="InterPro"/>
</dbReference>
<dbReference type="Pfam" id="PF02913">
    <property type="entry name" value="FAD-oxidase_C"/>
    <property type="match status" value="1"/>
</dbReference>
<dbReference type="EMBL" id="FMAF01000046">
    <property type="protein sequence ID" value="SCB52160.1"/>
    <property type="molecule type" value="Genomic_DNA"/>
</dbReference>
<dbReference type="InterPro" id="IPR016164">
    <property type="entry name" value="FAD-linked_Oxase-like_C"/>
</dbReference>
<dbReference type="PANTHER" id="PTHR43716:SF2">
    <property type="entry name" value="BLL6224 PROTEIN"/>
    <property type="match status" value="1"/>
</dbReference>
<evidence type="ECO:0000256" key="3">
    <source>
        <dbReference type="ARBA" id="ARBA00022630"/>
    </source>
</evidence>
<evidence type="ECO:0000259" key="5">
    <source>
        <dbReference type="PROSITE" id="PS51387"/>
    </source>
</evidence>
<dbReference type="AlphaFoldDB" id="A0A1C3XIP0"/>
<keyword evidence="3" id="KW-0285">Flavoprotein</keyword>
<gene>
    <name evidence="6" type="ORF">GA0061101_14628</name>
</gene>
<organism evidence="6 7">
    <name type="scientific">Rhizobium lusitanum</name>
    <dbReference type="NCBI Taxonomy" id="293958"/>
    <lineage>
        <taxon>Bacteria</taxon>
        <taxon>Pseudomonadati</taxon>
        <taxon>Pseudomonadota</taxon>
        <taxon>Alphaproteobacteria</taxon>
        <taxon>Hyphomicrobiales</taxon>
        <taxon>Rhizobiaceae</taxon>
        <taxon>Rhizobium/Agrobacterium group</taxon>
        <taxon>Rhizobium</taxon>
    </lineage>
</organism>